<reference evidence="2 3" key="1">
    <citation type="submission" date="2017-07" db="EMBL/GenBank/DDBJ databases">
        <title>Draft whole genome sequences of clinical Proprionibacteriaceae strains.</title>
        <authorList>
            <person name="Bernier A.-M."/>
            <person name="Bernard K."/>
            <person name="Domingo M.-C."/>
        </authorList>
    </citation>
    <scope>NUCLEOTIDE SEQUENCE [LARGE SCALE GENOMIC DNA]</scope>
    <source>
        <strain evidence="2 3">NML 030167</strain>
    </source>
</reference>
<dbReference type="OrthoDB" id="3577641at2"/>
<evidence type="ECO:0000313" key="3">
    <source>
        <dbReference type="Proteomes" id="UP000215896"/>
    </source>
</evidence>
<keyword evidence="3" id="KW-1185">Reference proteome</keyword>
<dbReference type="Pfam" id="PF06078">
    <property type="entry name" value="DUF937"/>
    <property type="match status" value="1"/>
</dbReference>
<dbReference type="AlphaFoldDB" id="A0A255GAZ0"/>
<evidence type="ECO:0000256" key="1">
    <source>
        <dbReference type="SAM" id="MobiDB-lite"/>
    </source>
</evidence>
<sequence length="196" mass="20195">MDEIDQLLAGVSMDTLATRVGGQPQAVAALSRRLVGALIVGMAANADQPGGERSLALALQRHADPELTLDRVDPQQGLAIIRNVFGGNTDAVAHTLAREFAGGDLALVRRLGRLLAPLVLARLGARLRSGPNADRLGPILAGYGSTPHGRGAGRPHGEPGLSDFLLELGDGDPDATGPLDESIEALSGLLGEGRRG</sequence>
<feature type="region of interest" description="Disordered" evidence="1">
    <location>
        <begin position="139"/>
        <end position="180"/>
    </location>
</feature>
<dbReference type="EMBL" id="NMVO01000015">
    <property type="protein sequence ID" value="OYO11566.1"/>
    <property type="molecule type" value="Genomic_DNA"/>
</dbReference>
<dbReference type="InterPro" id="IPR009282">
    <property type="entry name" value="DUF937"/>
</dbReference>
<comment type="caution">
    <text evidence="2">The sequence shown here is derived from an EMBL/GenBank/DDBJ whole genome shotgun (WGS) entry which is preliminary data.</text>
</comment>
<protein>
    <recommendedName>
        <fullName evidence="4">DUF937 domain-containing protein</fullName>
    </recommendedName>
</protein>
<dbReference type="Proteomes" id="UP000215896">
    <property type="component" value="Unassembled WGS sequence"/>
</dbReference>
<organism evidence="2 3">
    <name type="scientific">Enemella evansiae</name>
    <dbReference type="NCBI Taxonomy" id="2016499"/>
    <lineage>
        <taxon>Bacteria</taxon>
        <taxon>Bacillati</taxon>
        <taxon>Actinomycetota</taxon>
        <taxon>Actinomycetes</taxon>
        <taxon>Propionibacteriales</taxon>
        <taxon>Propionibacteriaceae</taxon>
        <taxon>Enemella</taxon>
    </lineage>
</organism>
<evidence type="ECO:0008006" key="4">
    <source>
        <dbReference type="Google" id="ProtNLM"/>
    </source>
</evidence>
<gene>
    <name evidence="2" type="ORF">CGZ94_14115</name>
</gene>
<accession>A0A255GAZ0</accession>
<proteinExistence type="predicted"/>
<name>A0A255GAZ0_9ACTN</name>
<dbReference type="RefSeq" id="WP_094403637.1">
    <property type="nucleotide sequence ID" value="NZ_NMVL01000026.1"/>
</dbReference>
<evidence type="ECO:0000313" key="2">
    <source>
        <dbReference type="EMBL" id="OYO11566.1"/>
    </source>
</evidence>